<protein>
    <submittedName>
        <fullName evidence="2">Uncharacterized protein</fullName>
    </submittedName>
</protein>
<evidence type="ECO:0000256" key="1">
    <source>
        <dbReference type="SAM" id="Phobius"/>
    </source>
</evidence>
<organism evidence="2 3">
    <name type="scientific">Macaca fascicularis</name>
    <name type="common">Crab-eating macaque</name>
    <name type="synonym">Cynomolgus monkey</name>
    <dbReference type="NCBI Taxonomy" id="9541"/>
    <lineage>
        <taxon>Eukaryota</taxon>
        <taxon>Metazoa</taxon>
        <taxon>Chordata</taxon>
        <taxon>Craniata</taxon>
        <taxon>Vertebrata</taxon>
        <taxon>Euteleostomi</taxon>
        <taxon>Mammalia</taxon>
        <taxon>Eutheria</taxon>
        <taxon>Euarchontoglires</taxon>
        <taxon>Primates</taxon>
        <taxon>Haplorrhini</taxon>
        <taxon>Catarrhini</taxon>
        <taxon>Cercopithecidae</taxon>
        <taxon>Cercopithecinae</taxon>
        <taxon>Macaca</taxon>
    </lineage>
</organism>
<proteinExistence type="predicted"/>
<dbReference type="Ensembl" id="ENSMFAT00000096145.1">
    <property type="protein sequence ID" value="ENSMFAP00000046409.1"/>
    <property type="gene ID" value="ENSMFAG00000058584.1"/>
</dbReference>
<reference evidence="2" key="3">
    <citation type="submission" date="2025-09" db="UniProtKB">
        <authorList>
            <consortium name="Ensembl"/>
        </authorList>
    </citation>
    <scope>IDENTIFICATION</scope>
</reference>
<sequence>MLDPSSPSASCHPMSQHALYTLFSLTDILKAALAAFPSHHPFPFTFLCVCFFFFFFFFFEMACCSVAQAGVQWRDLLSLQAPPPRFPPFSCVSLLSSWDYRRPPPCLANFFVFLVETGFHRVHQDGLDLLTS</sequence>
<accession>A0A7N9C900</accession>
<dbReference type="PRINTS" id="PR02045">
    <property type="entry name" value="F138DOMAIN"/>
</dbReference>
<dbReference type="PANTHER" id="PTHR46254:SF7">
    <property type="entry name" value="PI4-KINASE N-TERMINAL DOMAIN-CONTAINING PROTEIN"/>
    <property type="match status" value="1"/>
</dbReference>
<evidence type="ECO:0000313" key="3">
    <source>
        <dbReference type="Proteomes" id="UP000233100"/>
    </source>
</evidence>
<keyword evidence="3" id="KW-1185">Reference proteome</keyword>
<feature type="transmembrane region" description="Helical" evidence="1">
    <location>
        <begin position="44"/>
        <end position="67"/>
    </location>
</feature>
<keyword evidence="1" id="KW-0812">Transmembrane</keyword>
<dbReference type="PANTHER" id="PTHR46254">
    <property type="entry name" value="PROTEIN GVQW1-RELATED"/>
    <property type="match status" value="1"/>
</dbReference>
<evidence type="ECO:0000313" key="2">
    <source>
        <dbReference type="Ensembl" id="ENSMFAP00000046409.1"/>
    </source>
</evidence>
<reference evidence="2" key="2">
    <citation type="submission" date="2025-08" db="UniProtKB">
        <authorList>
            <consortium name="Ensembl"/>
        </authorList>
    </citation>
    <scope>IDENTIFICATION</scope>
</reference>
<dbReference type="GeneTree" id="ENSGT00940000167556"/>
<keyword evidence="1" id="KW-1133">Transmembrane helix</keyword>
<name>A0A7N9C900_MACFA</name>
<keyword evidence="1" id="KW-0472">Membrane</keyword>
<dbReference type="Proteomes" id="UP000233100">
    <property type="component" value="Chromosome 15"/>
</dbReference>
<dbReference type="AlphaFoldDB" id="A0A7N9C900"/>
<reference evidence="2 3" key="1">
    <citation type="submission" date="2013-03" db="EMBL/GenBank/DDBJ databases">
        <authorList>
            <person name="Warren W."/>
            <person name="Wilson R.K."/>
        </authorList>
    </citation>
    <scope>NUCLEOTIDE SEQUENCE</scope>
</reference>